<reference evidence="8 9" key="1">
    <citation type="submission" date="2021-06" db="EMBL/GenBank/DDBJ databases">
        <title>Caerostris darwini draft genome.</title>
        <authorList>
            <person name="Kono N."/>
            <person name="Arakawa K."/>
        </authorList>
    </citation>
    <scope>NUCLEOTIDE SEQUENCE [LARGE SCALE GENOMIC DNA]</scope>
</reference>
<evidence type="ECO:0000256" key="4">
    <source>
        <dbReference type="ARBA" id="ARBA00022989"/>
    </source>
</evidence>
<comment type="caution">
    <text evidence="8">The sequence shown here is derived from an EMBL/GenBank/DDBJ whole genome shotgun (WGS) entry which is preliminary data.</text>
</comment>
<sequence>MVKRNINCVAQIRHQRAMFCELQKTSAEVDGIFREITFIWLLKIIIRCCMSFYDILTMSWSGVGVSEQSIVILDVIFDIVHFTVLCIVAGKIVDSKTYILETVSAMGKEDILMKDDLGQEIQYFVSVVGHSKMAMTAANIFPLNKNLAVTLLGVIGSYSIVIYQVSNN</sequence>
<keyword evidence="4 7" id="KW-1133">Transmembrane helix</keyword>
<proteinExistence type="predicted"/>
<comment type="subcellular location">
    <subcellularLocation>
        <location evidence="1">Cell membrane</location>
        <topology evidence="1">Multi-pass membrane protein</topology>
    </subcellularLocation>
</comment>
<keyword evidence="3 7" id="KW-0812">Transmembrane</keyword>
<evidence type="ECO:0000256" key="1">
    <source>
        <dbReference type="ARBA" id="ARBA00004651"/>
    </source>
</evidence>
<dbReference type="Pfam" id="PF08395">
    <property type="entry name" value="7tm_7"/>
    <property type="match status" value="1"/>
</dbReference>
<feature type="transmembrane region" description="Helical" evidence="7">
    <location>
        <begin position="147"/>
        <end position="166"/>
    </location>
</feature>
<evidence type="ECO:0000256" key="2">
    <source>
        <dbReference type="ARBA" id="ARBA00022475"/>
    </source>
</evidence>
<name>A0AAV4MNS0_9ARAC</name>
<evidence type="ECO:0000256" key="5">
    <source>
        <dbReference type="ARBA" id="ARBA00023136"/>
    </source>
</evidence>
<keyword evidence="9" id="KW-1185">Reference proteome</keyword>
<evidence type="ECO:0000313" key="8">
    <source>
        <dbReference type="EMBL" id="GIX74019.1"/>
    </source>
</evidence>
<keyword evidence="6" id="KW-0675">Receptor</keyword>
<dbReference type="GO" id="GO:0038023">
    <property type="term" value="F:signaling receptor activity"/>
    <property type="evidence" value="ECO:0007669"/>
    <property type="project" value="UniProtKB-ARBA"/>
</dbReference>
<keyword evidence="5 7" id="KW-0472">Membrane</keyword>
<gene>
    <name evidence="8" type="ORF">CDAR_209461</name>
</gene>
<evidence type="ECO:0000256" key="7">
    <source>
        <dbReference type="SAM" id="Phobius"/>
    </source>
</evidence>
<dbReference type="Proteomes" id="UP001054837">
    <property type="component" value="Unassembled WGS sequence"/>
</dbReference>
<feature type="transmembrane region" description="Helical" evidence="7">
    <location>
        <begin position="44"/>
        <end position="63"/>
    </location>
</feature>
<evidence type="ECO:0000313" key="9">
    <source>
        <dbReference type="Proteomes" id="UP001054837"/>
    </source>
</evidence>
<dbReference type="GO" id="GO:0051606">
    <property type="term" value="P:detection of stimulus"/>
    <property type="evidence" value="ECO:0007669"/>
    <property type="project" value="UniProtKB-ARBA"/>
</dbReference>
<dbReference type="PANTHER" id="PTHR21421">
    <property type="entry name" value="GUSTATORY RECEPTOR"/>
    <property type="match status" value="1"/>
</dbReference>
<evidence type="ECO:0000256" key="3">
    <source>
        <dbReference type="ARBA" id="ARBA00022692"/>
    </source>
</evidence>
<dbReference type="GO" id="GO:0005886">
    <property type="term" value="C:plasma membrane"/>
    <property type="evidence" value="ECO:0007669"/>
    <property type="project" value="UniProtKB-SubCell"/>
</dbReference>
<protein>
    <submittedName>
        <fullName evidence="8">Uncharacterized protein</fullName>
    </submittedName>
</protein>
<dbReference type="EMBL" id="BPLQ01000684">
    <property type="protein sequence ID" value="GIX74019.1"/>
    <property type="molecule type" value="Genomic_DNA"/>
</dbReference>
<evidence type="ECO:0000256" key="6">
    <source>
        <dbReference type="ARBA" id="ARBA00023170"/>
    </source>
</evidence>
<feature type="transmembrane region" description="Helical" evidence="7">
    <location>
        <begin position="69"/>
        <end position="90"/>
    </location>
</feature>
<organism evidence="8 9">
    <name type="scientific">Caerostris darwini</name>
    <dbReference type="NCBI Taxonomy" id="1538125"/>
    <lineage>
        <taxon>Eukaryota</taxon>
        <taxon>Metazoa</taxon>
        <taxon>Ecdysozoa</taxon>
        <taxon>Arthropoda</taxon>
        <taxon>Chelicerata</taxon>
        <taxon>Arachnida</taxon>
        <taxon>Araneae</taxon>
        <taxon>Araneomorphae</taxon>
        <taxon>Entelegynae</taxon>
        <taxon>Araneoidea</taxon>
        <taxon>Araneidae</taxon>
        <taxon>Caerostris</taxon>
    </lineage>
</organism>
<dbReference type="PANTHER" id="PTHR21421:SF29">
    <property type="entry name" value="GUSTATORY RECEPTOR 5A FOR TREHALOSE-RELATED"/>
    <property type="match status" value="1"/>
</dbReference>
<dbReference type="GO" id="GO:0050909">
    <property type="term" value="P:sensory perception of taste"/>
    <property type="evidence" value="ECO:0007669"/>
    <property type="project" value="InterPro"/>
</dbReference>
<dbReference type="InterPro" id="IPR013604">
    <property type="entry name" value="7TM_chemorcpt"/>
</dbReference>
<keyword evidence="2" id="KW-1003">Cell membrane</keyword>
<dbReference type="AlphaFoldDB" id="A0AAV4MNS0"/>
<accession>A0AAV4MNS0</accession>